<reference evidence="1" key="1">
    <citation type="submission" date="2021-03" db="EMBL/GenBank/DDBJ databases">
        <title>Evolutionary innovations through gain and loss of genes in the ectomycorrhizal Boletales.</title>
        <authorList>
            <person name="Wu G."/>
            <person name="Miyauchi S."/>
            <person name="Morin E."/>
            <person name="Yang Z.-L."/>
            <person name="Xu J."/>
            <person name="Martin F.M."/>
        </authorList>
    </citation>
    <scope>NUCLEOTIDE SEQUENCE</scope>
    <source>
        <strain evidence="1">BR01</strain>
    </source>
</reference>
<accession>A0A8I3AA99</accession>
<name>A0A8I3AA99_9AGAM</name>
<dbReference type="Proteomes" id="UP000683000">
    <property type="component" value="Unassembled WGS sequence"/>
</dbReference>
<proteinExistence type="predicted"/>
<dbReference type="AlphaFoldDB" id="A0A8I3AA99"/>
<organism evidence="1 2">
    <name type="scientific">Boletus reticuloceps</name>
    <dbReference type="NCBI Taxonomy" id="495285"/>
    <lineage>
        <taxon>Eukaryota</taxon>
        <taxon>Fungi</taxon>
        <taxon>Dikarya</taxon>
        <taxon>Basidiomycota</taxon>
        <taxon>Agaricomycotina</taxon>
        <taxon>Agaricomycetes</taxon>
        <taxon>Agaricomycetidae</taxon>
        <taxon>Boletales</taxon>
        <taxon>Boletineae</taxon>
        <taxon>Boletaceae</taxon>
        <taxon>Boletoideae</taxon>
        <taxon>Boletus</taxon>
    </lineage>
</organism>
<keyword evidence="2" id="KW-1185">Reference proteome</keyword>
<comment type="caution">
    <text evidence="1">The sequence shown here is derived from an EMBL/GenBank/DDBJ whole genome shotgun (WGS) entry which is preliminary data.</text>
</comment>
<evidence type="ECO:0000313" key="1">
    <source>
        <dbReference type="EMBL" id="KAG6375290.1"/>
    </source>
</evidence>
<dbReference type="InterPro" id="IPR011009">
    <property type="entry name" value="Kinase-like_dom_sf"/>
</dbReference>
<dbReference type="Gene3D" id="3.30.200.20">
    <property type="entry name" value="Phosphorylase Kinase, domain 1"/>
    <property type="match status" value="1"/>
</dbReference>
<dbReference type="EMBL" id="JAGFBS010000015">
    <property type="protein sequence ID" value="KAG6375290.1"/>
    <property type="molecule type" value="Genomic_DNA"/>
</dbReference>
<gene>
    <name evidence="1" type="ORF">JVT61DRAFT_3512</name>
</gene>
<evidence type="ECO:0000313" key="2">
    <source>
        <dbReference type="Proteomes" id="UP000683000"/>
    </source>
</evidence>
<protein>
    <submittedName>
        <fullName evidence="1">Uncharacterized protein</fullName>
    </submittedName>
</protein>
<sequence length="71" mass="8105">MDLTDRIVKIQGQYLEGGRFGDVYKCQLKNASDIMEVAVKAFRFRLALEEERVDELTKVAVSAKPRTKIES</sequence>
<dbReference type="SUPFAM" id="SSF56112">
    <property type="entry name" value="Protein kinase-like (PK-like)"/>
    <property type="match status" value="1"/>
</dbReference>